<feature type="transmembrane region" description="Helical" evidence="6">
    <location>
        <begin position="125"/>
        <end position="142"/>
    </location>
</feature>
<feature type="transmembrane region" description="Helical" evidence="6">
    <location>
        <begin position="48"/>
        <end position="72"/>
    </location>
</feature>
<feature type="region of interest" description="Disordered" evidence="5">
    <location>
        <begin position="1"/>
        <end position="29"/>
    </location>
</feature>
<name>A0A8S1ECP7_9PELO</name>
<feature type="transmembrane region" description="Helical" evidence="6">
    <location>
        <begin position="84"/>
        <end position="105"/>
    </location>
</feature>
<dbReference type="Pfam" id="PF02535">
    <property type="entry name" value="Zip"/>
    <property type="match status" value="1"/>
</dbReference>
<evidence type="ECO:0000313" key="7">
    <source>
        <dbReference type="EMBL" id="CAB3397908.1"/>
    </source>
</evidence>
<dbReference type="Proteomes" id="UP000494206">
    <property type="component" value="Unassembled WGS sequence"/>
</dbReference>
<evidence type="ECO:0000256" key="5">
    <source>
        <dbReference type="SAM" id="MobiDB-lite"/>
    </source>
</evidence>
<dbReference type="OrthoDB" id="448280at2759"/>
<evidence type="ECO:0000256" key="6">
    <source>
        <dbReference type="SAM" id="Phobius"/>
    </source>
</evidence>
<evidence type="ECO:0000256" key="2">
    <source>
        <dbReference type="ARBA" id="ARBA00022692"/>
    </source>
</evidence>
<comment type="caution">
    <text evidence="7">The sequence shown here is derived from an EMBL/GenBank/DDBJ whole genome shotgun (WGS) entry which is preliminary data.</text>
</comment>
<accession>A0A8S1ECP7</accession>
<keyword evidence="3 6" id="KW-1133">Transmembrane helix</keyword>
<feature type="transmembrane region" description="Helical" evidence="6">
    <location>
        <begin position="245"/>
        <end position="268"/>
    </location>
</feature>
<dbReference type="GO" id="GO:0005886">
    <property type="term" value="C:plasma membrane"/>
    <property type="evidence" value="ECO:0007669"/>
    <property type="project" value="TreeGrafter"/>
</dbReference>
<keyword evidence="2 6" id="KW-0812">Transmembrane</keyword>
<evidence type="ECO:0000256" key="1">
    <source>
        <dbReference type="ARBA" id="ARBA00004141"/>
    </source>
</evidence>
<reference evidence="7 8" key="1">
    <citation type="submission" date="2020-04" db="EMBL/GenBank/DDBJ databases">
        <authorList>
            <person name="Laetsch R D."/>
            <person name="Stevens L."/>
            <person name="Kumar S."/>
            <person name="Blaxter L. M."/>
        </authorList>
    </citation>
    <scope>NUCLEOTIDE SEQUENCE [LARGE SCALE GENOMIC DNA]</scope>
</reference>
<organism evidence="7 8">
    <name type="scientific">Caenorhabditis bovis</name>
    <dbReference type="NCBI Taxonomy" id="2654633"/>
    <lineage>
        <taxon>Eukaryota</taxon>
        <taxon>Metazoa</taxon>
        <taxon>Ecdysozoa</taxon>
        <taxon>Nematoda</taxon>
        <taxon>Chromadorea</taxon>
        <taxon>Rhabditida</taxon>
        <taxon>Rhabditina</taxon>
        <taxon>Rhabditomorpha</taxon>
        <taxon>Rhabditoidea</taxon>
        <taxon>Rhabditidae</taxon>
        <taxon>Peloderinae</taxon>
        <taxon>Caenorhabditis</taxon>
    </lineage>
</organism>
<dbReference type="EMBL" id="CADEPM010000001">
    <property type="protein sequence ID" value="CAB3397908.1"/>
    <property type="molecule type" value="Genomic_DNA"/>
</dbReference>
<dbReference type="PANTHER" id="PTHR11040">
    <property type="entry name" value="ZINC/IRON TRANSPORTER"/>
    <property type="match status" value="1"/>
</dbReference>
<feature type="transmembrane region" description="Helical" evidence="6">
    <location>
        <begin position="280"/>
        <end position="303"/>
    </location>
</feature>
<sequence length="336" mass="36834">MQLSRGSPQFGGGYRLSDPTTTTTTIAPPLSPTEHITEPYVIPFSTTLILAVTLLFVTILSGLVPIALIEHLKKKGRDPSKRGWLSYLSCFSGGVFLATCFLGVVPHVDRLFFELQHEWQFTVGFPIPQAIICVGFFLVYATEELIGALFTFERVPLNEQDETNMFKLADENEKLTPPEDHRSVLRALTFAVAISFHSILEGFALGVQDTSGGLISLFLSLLIHKAVEAFSVGIQLSKAGSHAQLRILISTIVIYGLMTPIGSILGAFLQMGGKSLQKDWAMLVLESLAGGTFIYVTFVEIVAHEKQNHFNNFKQLICIGFGFLLICAMTAIFGEA</sequence>
<protein>
    <submittedName>
        <fullName evidence="7">Uncharacterized protein</fullName>
    </submittedName>
</protein>
<dbReference type="PANTHER" id="PTHR11040:SF74">
    <property type="entry name" value="ZINC TRANSPORTER ZIP3"/>
    <property type="match status" value="1"/>
</dbReference>
<dbReference type="InterPro" id="IPR003689">
    <property type="entry name" value="ZIP"/>
</dbReference>
<dbReference type="AlphaFoldDB" id="A0A8S1ECP7"/>
<evidence type="ECO:0000256" key="4">
    <source>
        <dbReference type="ARBA" id="ARBA00023136"/>
    </source>
</evidence>
<dbReference type="GO" id="GO:0005385">
    <property type="term" value="F:zinc ion transmembrane transporter activity"/>
    <property type="evidence" value="ECO:0007669"/>
    <property type="project" value="TreeGrafter"/>
</dbReference>
<gene>
    <name evidence="7" type="ORF">CBOVIS_LOCUS1252</name>
</gene>
<feature type="transmembrane region" description="Helical" evidence="6">
    <location>
        <begin position="315"/>
        <end position="334"/>
    </location>
</feature>
<comment type="subcellular location">
    <subcellularLocation>
        <location evidence="1">Membrane</location>
        <topology evidence="1">Multi-pass membrane protein</topology>
    </subcellularLocation>
</comment>
<keyword evidence="8" id="KW-1185">Reference proteome</keyword>
<keyword evidence="4 6" id="KW-0472">Membrane</keyword>
<proteinExistence type="predicted"/>
<evidence type="ECO:0000313" key="8">
    <source>
        <dbReference type="Proteomes" id="UP000494206"/>
    </source>
</evidence>
<evidence type="ECO:0000256" key="3">
    <source>
        <dbReference type="ARBA" id="ARBA00022989"/>
    </source>
</evidence>